<dbReference type="EMBL" id="PJKA01000010">
    <property type="protein sequence ID" value="PNC18167.1"/>
    <property type="molecule type" value="Genomic_DNA"/>
</dbReference>
<evidence type="ECO:0000313" key="1">
    <source>
        <dbReference type="EMBL" id="PNC18167.1"/>
    </source>
</evidence>
<name>A0A2N8HDZ0_9BACT</name>
<organism evidence="1 2">
    <name type="scientific">Akkermansia muciniphila</name>
    <dbReference type="NCBI Taxonomy" id="239935"/>
    <lineage>
        <taxon>Bacteria</taxon>
        <taxon>Pseudomonadati</taxon>
        <taxon>Verrucomicrobiota</taxon>
        <taxon>Verrucomicrobiia</taxon>
        <taxon>Verrucomicrobiales</taxon>
        <taxon>Akkermansiaceae</taxon>
        <taxon>Akkermansia</taxon>
    </lineage>
</organism>
<gene>
    <name evidence="1" type="ORF">CXU22_05900</name>
</gene>
<dbReference type="Proteomes" id="UP000236000">
    <property type="component" value="Unassembled WGS sequence"/>
</dbReference>
<protein>
    <submittedName>
        <fullName evidence="1">Uncharacterized protein</fullName>
    </submittedName>
</protein>
<accession>A0A2N8HDZ0</accession>
<dbReference type="AlphaFoldDB" id="A0A2N8HDZ0"/>
<evidence type="ECO:0000313" key="2">
    <source>
        <dbReference type="Proteomes" id="UP000236000"/>
    </source>
</evidence>
<reference evidence="1 2" key="1">
    <citation type="journal article" date="2017" name="BMC Genomics">
        <title>Genome sequencing of 39 Akkermansia muciniphila isolates reveals its population structure, genomic and functional diverisity, and global distribution in mammalian gut microbiotas.</title>
        <authorList>
            <person name="Guo X."/>
            <person name="Li S."/>
            <person name="Zhang J."/>
            <person name="Wu F."/>
            <person name="Li X."/>
            <person name="Wu D."/>
            <person name="Zhang M."/>
            <person name="Ou Z."/>
            <person name="Jie Z."/>
            <person name="Yan Q."/>
            <person name="Li P."/>
            <person name="Yi J."/>
            <person name="Peng Y."/>
        </authorList>
    </citation>
    <scope>NUCLEOTIDE SEQUENCE [LARGE SCALE GENOMIC DNA]</scope>
    <source>
        <strain evidence="1 2">GP24</strain>
    </source>
</reference>
<proteinExistence type="predicted"/>
<sequence length="117" mass="13165">MEPDSFSFHVFIVGAGDFGAFRPGGLVSLHDVPFMPFGGGLQAGSRQSPGERLFPFRFIRWRGRGSARQASEMKRFLWKEWGNYEGLPVSIKNGAVPERRVCLALEQSREERESMGD</sequence>
<comment type="caution">
    <text evidence="1">The sequence shown here is derived from an EMBL/GenBank/DDBJ whole genome shotgun (WGS) entry which is preliminary data.</text>
</comment>